<dbReference type="GO" id="GO:0071897">
    <property type="term" value="P:DNA biosynthetic process"/>
    <property type="evidence" value="ECO:0007669"/>
    <property type="project" value="UniProtKB-ARBA"/>
</dbReference>
<gene>
    <name evidence="2" type="ORF">OBRU01_23653</name>
</gene>
<dbReference type="SUPFAM" id="SSF56672">
    <property type="entry name" value="DNA/RNA polymerases"/>
    <property type="match status" value="1"/>
</dbReference>
<evidence type="ECO:0000256" key="1">
    <source>
        <dbReference type="SAM" id="MobiDB-lite"/>
    </source>
</evidence>
<dbReference type="InterPro" id="IPR052055">
    <property type="entry name" value="Hepadnavirus_pol/RT"/>
</dbReference>
<accession>A0A0L7KND6</accession>
<dbReference type="PANTHER" id="PTHR33050">
    <property type="entry name" value="REVERSE TRANSCRIPTASE DOMAIN-CONTAINING PROTEIN"/>
    <property type="match status" value="1"/>
</dbReference>
<feature type="region of interest" description="Disordered" evidence="1">
    <location>
        <begin position="1"/>
        <end position="49"/>
    </location>
</feature>
<evidence type="ECO:0000313" key="2">
    <source>
        <dbReference type="EMBL" id="KOB64803.1"/>
    </source>
</evidence>
<dbReference type="Proteomes" id="UP000037510">
    <property type="component" value="Unassembled WGS sequence"/>
</dbReference>
<dbReference type="InterPro" id="IPR043502">
    <property type="entry name" value="DNA/RNA_pol_sf"/>
</dbReference>
<reference evidence="2 3" key="1">
    <citation type="journal article" date="2015" name="Genome Biol. Evol.">
        <title>The genome of winter moth (Operophtera brumata) provides a genomic perspective on sexual dimorphism and phenology.</title>
        <authorList>
            <person name="Derks M.F."/>
            <person name="Smit S."/>
            <person name="Salis L."/>
            <person name="Schijlen E."/>
            <person name="Bossers A."/>
            <person name="Mateman C."/>
            <person name="Pijl A.S."/>
            <person name="de Ridder D."/>
            <person name="Groenen M.A."/>
            <person name="Visser M.E."/>
            <person name="Megens H.J."/>
        </authorList>
    </citation>
    <scope>NUCLEOTIDE SEQUENCE [LARGE SCALE GENOMIC DNA]</scope>
    <source>
        <strain evidence="2">WM2013NL</strain>
        <tissue evidence="2">Head and thorax</tissue>
    </source>
</reference>
<organism evidence="2 3">
    <name type="scientific">Operophtera brumata</name>
    <name type="common">Winter moth</name>
    <name type="synonym">Phalaena brumata</name>
    <dbReference type="NCBI Taxonomy" id="104452"/>
    <lineage>
        <taxon>Eukaryota</taxon>
        <taxon>Metazoa</taxon>
        <taxon>Ecdysozoa</taxon>
        <taxon>Arthropoda</taxon>
        <taxon>Hexapoda</taxon>
        <taxon>Insecta</taxon>
        <taxon>Pterygota</taxon>
        <taxon>Neoptera</taxon>
        <taxon>Endopterygota</taxon>
        <taxon>Lepidoptera</taxon>
        <taxon>Glossata</taxon>
        <taxon>Ditrysia</taxon>
        <taxon>Geometroidea</taxon>
        <taxon>Geometridae</taxon>
        <taxon>Larentiinae</taxon>
        <taxon>Operophtera</taxon>
    </lineage>
</organism>
<feature type="non-terminal residue" evidence="2">
    <location>
        <position position="737"/>
    </location>
</feature>
<dbReference type="STRING" id="104452.A0A0L7KND6"/>
<comment type="caution">
    <text evidence="2">The sequence shown here is derived from an EMBL/GenBank/DDBJ whole genome shotgun (WGS) entry which is preliminary data.</text>
</comment>
<keyword evidence="3" id="KW-1185">Reference proteome</keyword>
<evidence type="ECO:0000313" key="3">
    <source>
        <dbReference type="Proteomes" id="UP000037510"/>
    </source>
</evidence>
<proteinExistence type="predicted"/>
<sequence>MDKGSPVAEASAGRRINYKRPRRLYSSSDDDGDDEDTHPPSPKRVFTARDHENSRFDYLQKQISELKYLITRNYNVDPKPVDNVDLTNRTVEGHAEDDASIYSMVLKPANKDFEWDEDTITSETTKRTSDSKLNYVRKIQHFDSADWNNVRYTETQKKYISTPALTNLAINDELLAFESKFSHLRSLDQTFGALTNMLIAQKEALQVALKNLLEWSSDSQTTLTHASLSTKVHGLFSNTCAYTSVSKDILQVVCGRRANIIEHRRDGALSAVKDKYNKTILRKIPPSCDYLFQPKELCDAVTKLGGGSKVFHRPYLPAEGSRVARVFRTITGRIRLPRALRPHQGGLPTPRCHFVDMTEIDSSQHPLLEKASLLRASQATSPQRINHIKVRERIRGTVQDNDYAVTFQAGRLRLYRHIWQSLGAPTHILKIINGYRIPFVEKPPLRHVYKNQNQLVTTPALKSEINQMLDESVIEKAPSNPGFLSIMFPVRKSDGSQRPVLNLKALNFYLRPKKFRIIWNTHVNEKSLPRKKIQTLSTRLIRTREAKNLTLLALQKIVGTLQFASFVVHFGILHYRNLQSCLHQALKMKKAVRLTPAAREDINWWMQNTHIGSKIWVDPVSYHIVTDASGVGWGAYVNGDHIQGSWMPEELRYHANMKELLAIYKVLTHGSIIRQCRNRTILIQSDNRTALAYLRKQGGTRSINLLQLTRLIYSQIETYNISLVTSYLPGPLNSIAD</sequence>
<dbReference type="EMBL" id="JTDY01008008">
    <property type="protein sequence ID" value="KOB64803.1"/>
    <property type="molecule type" value="Genomic_DNA"/>
</dbReference>
<dbReference type="AlphaFoldDB" id="A0A0L7KND6"/>
<dbReference type="PANTHER" id="PTHR33050:SF7">
    <property type="entry name" value="RIBONUCLEASE H"/>
    <property type="match status" value="1"/>
</dbReference>
<dbReference type="CDD" id="cd09275">
    <property type="entry name" value="RNase_HI_RT_DIRS1"/>
    <property type="match status" value="1"/>
</dbReference>
<dbReference type="Gene3D" id="3.10.10.10">
    <property type="entry name" value="HIV Type 1 Reverse Transcriptase, subunit A, domain 1"/>
    <property type="match status" value="1"/>
</dbReference>
<protein>
    <submittedName>
        <fullName evidence="2">Putative transposon Ty3-I Gag-Pol polyprotein</fullName>
    </submittedName>
</protein>
<name>A0A0L7KND6_OPEBR</name>